<sequence>MPQLRVLIAPDCYGESLTAVQAAAAISTGWHRSRPHDRLVIAPQSDGGPGFVAVLAAGLGSAGTVQRCRVSGPLDEPVDAEWFWDTTSTTAYLECAQACGLALLDGPPSPSTALAAHSRGVGQLIEAALSAGAGRIVVGLGGSASTDGGRGLIDELGGLAAARQRLADVALIAACDVEYPLLGPWGAARVFGPQKGADAATVAVLESRLNAWATELDAAAGWPVSAASGAGAAGGIGAALLALGGTAESGADIVARHTGLAGAIADTDVLVTGEGRFDQQSLHGKVIGSLCTAARARQLPVLVLAGQIDLDEPALRSAGVIAARAIADHAGSVRLALVDAANQLIGLTTVLAAQIGSGPAQTPGPAAQ</sequence>
<protein>
    <submittedName>
        <fullName evidence="5">Glycerate kinase</fullName>
    </submittedName>
</protein>
<dbReference type="Pfam" id="PF02595">
    <property type="entry name" value="Gly_kinase"/>
    <property type="match status" value="2"/>
</dbReference>
<reference evidence="5 6" key="1">
    <citation type="submission" date="2020-01" db="EMBL/GenBank/DDBJ databases">
        <authorList>
            <person name="Sanchez-Estrada R."/>
            <person name="Gonzalez-Y-Merchand J.A."/>
            <person name="Rivera-Gutierrez S."/>
        </authorList>
    </citation>
    <scope>NUCLEOTIDE SEQUENCE [LARGE SCALE GENOMIC DNA]</scope>
    <source>
        <strain evidence="5 6">CST 7247</strain>
    </source>
</reference>
<dbReference type="InterPro" id="IPR018193">
    <property type="entry name" value="Glyc_kinase_flavodox-like_fold"/>
</dbReference>
<keyword evidence="3 4" id="KW-0418">Kinase</keyword>
<gene>
    <name evidence="5" type="ORF">GWR20_12645</name>
</gene>
<evidence type="ECO:0000313" key="6">
    <source>
        <dbReference type="Proteomes" id="UP000466523"/>
    </source>
</evidence>
<organism evidence="5 6">
    <name type="scientific">Mycolicibacter kumamotonensis</name>
    <dbReference type="NCBI Taxonomy" id="354243"/>
    <lineage>
        <taxon>Bacteria</taxon>
        <taxon>Bacillati</taxon>
        <taxon>Actinomycetota</taxon>
        <taxon>Actinomycetes</taxon>
        <taxon>Mycobacteriales</taxon>
        <taxon>Mycobacteriaceae</taxon>
        <taxon>Mycolicibacter</taxon>
    </lineage>
</organism>
<dbReference type="Gene3D" id="3.90.1510.10">
    <property type="entry name" value="Glycerate kinase, domain 2"/>
    <property type="match status" value="2"/>
</dbReference>
<accession>A0A7K3LCF5</accession>
<dbReference type="PIRSF" id="PIRSF006078">
    <property type="entry name" value="GlxK"/>
    <property type="match status" value="1"/>
</dbReference>
<dbReference type="InterPro" id="IPR004381">
    <property type="entry name" value="Glycerate_kinase"/>
</dbReference>
<dbReference type="EMBL" id="JAACYR010000039">
    <property type="protein sequence ID" value="NDJ89992.1"/>
    <property type="molecule type" value="Genomic_DNA"/>
</dbReference>
<name>A0A7K3LCF5_9MYCO</name>
<dbReference type="Proteomes" id="UP000466523">
    <property type="component" value="Unassembled WGS sequence"/>
</dbReference>
<dbReference type="InterPro" id="IPR018197">
    <property type="entry name" value="Glycerate_kinase_RE-like"/>
</dbReference>
<proteinExistence type="inferred from homology"/>
<evidence type="ECO:0000256" key="1">
    <source>
        <dbReference type="ARBA" id="ARBA00006284"/>
    </source>
</evidence>
<comment type="caution">
    <text evidence="5">The sequence shown here is derived from an EMBL/GenBank/DDBJ whole genome shotgun (WGS) entry which is preliminary data.</text>
</comment>
<dbReference type="Gene3D" id="3.40.50.10350">
    <property type="entry name" value="Glycerate kinase, domain 1"/>
    <property type="match status" value="2"/>
</dbReference>
<dbReference type="SUPFAM" id="SSF110738">
    <property type="entry name" value="Glycerate kinase I"/>
    <property type="match status" value="1"/>
</dbReference>
<dbReference type="InterPro" id="IPR036129">
    <property type="entry name" value="Glycerate_kinase_sf"/>
</dbReference>
<comment type="similarity">
    <text evidence="1 4">Belongs to the glycerate kinase type-1 family.</text>
</comment>
<dbReference type="GO" id="GO:0008887">
    <property type="term" value="F:glycerate kinase activity"/>
    <property type="evidence" value="ECO:0007669"/>
    <property type="project" value="UniProtKB-UniRule"/>
</dbReference>
<evidence type="ECO:0000313" key="5">
    <source>
        <dbReference type="EMBL" id="NDJ89992.1"/>
    </source>
</evidence>
<dbReference type="AlphaFoldDB" id="A0A7K3LCF5"/>
<evidence type="ECO:0000256" key="3">
    <source>
        <dbReference type="ARBA" id="ARBA00022777"/>
    </source>
</evidence>
<dbReference type="PANTHER" id="PTHR21599">
    <property type="entry name" value="GLYCERATE KINASE"/>
    <property type="match status" value="1"/>
</dbReference>
<keyword evidence="2 4" id="KW-0808">Transferase</keyword>
<evidence type="ECO:0000256" key="2">
    <source>
        <dbReference type="ARBA" id="ARBA00022679"/>
    </source>
</evidence>
<dbReference type="PANTHER" id="PTHR21599:SF0">
    <property type="entry name" value="GLYCERATE KINASE"/>
    <property type="match status" value="1"/>
</dbReference>
<evidence type="ECO:0000256" key="4">
    <source>
        <dbReference type="PIRNR" id="PIRNR006078"/>
    </source>
</evidence>
<dbReference type="GO" id="GO:0031388">
    <property type="term" value="P:organic acid phosphorylation"/>
    <property type="evidence" value="ECO:0007669"/>
    <property type="project" value="UniProtKB-UniRule"/>
</dbReference>